<evidence type="ECO:0000313" key="1">
    <source>
        <dbReference type="EMBL" id="KAK3060112.1"/>
    </source>
</evidence>
<organism evidence="1 2">
    <name type="scientific">Coniosporium uncinatum</name>
    <dbReference type="NCBI Taxonomy" id="93489"/>
    <lineage>
        <taxon>Eukaryota</taxon>
        <taxon>Fungi</taxon>
        <taxon>Dikarya</taxon>
        <taxon>Ascomycota</taxon>
        <taxon>Pezizomycotina</taxon>
        <taxon>Dothideomycetes</taxon>
        <taxon>Dothideomycetes incertae sedis</taxon>
        <taxon>Coniosporium</taxon>
    </lineage>
</organism>
<keyword evidence="2" id="KW-1185">Reference proteome</keyword>
<comment type="caution">
    <text evidence="1">The sequence shown here is derived from an EMBL/GenBank/DDBJ whole genome shotgun (WGS) entry which is preliminary data.</text>
</comment>
<evidence type="ECO:0000313" key="2">
    <source>
        <dbReference type="Proteomes" id="UP001186974"/>
    </source>
</evidence>
<accession>A0ACC3D136</accession>
<gene>
    <name evidence="1" type="ORF">LTS18_009346</name>
</gene>
<name>A0ACC3D136_9PEZI</name>
<sequence>MKAARFHAAHDIRLDTIPTPTASDTHVLVEVHWSGICGSDMHEYAHGPQTVPTESRPHPITKDHIPVVFGHEFCGRIVHVPPGSGLQVGEAVMVDPRLNCAGCRRCGEGNSHACEQWGFRGLSGGGGGFSEYVAVEERMLYRIPEEVVGGGGGEGRGLDFVALIEPLAVAWHALSVAEVENWSGKSVLVLGGGPVGVAVLFVLRARGCTGTVVVSEPTAKRKEFLKGLEDVLVVDPRSEDVGERCREVTGGEGVDVVFDCAGVQRGMEDGAGALRFRGKFVNVAGWSGPVSEPCLSWCV</sequence>
<proteinExistence type="predicted"/>
<dbReference type="Proteomes" id="UP001186974">
    <property type="component" value="Unassembled WGS sequence"/>
</dbReference>
<protein>
    <submittedName>
        <fullName evidence="1">Uncharacterized protein</fullName>
    </submittedName>
</protein>
<reference evidence="1" key="1">
    <citation type="submission" date="2024-09" db="EMBL/GenBank/DDBJ databases">
        <title>Black Yeasts Isolated from many extreme environments.</title>
        <authorList>
            <person name="Coleine C."/>
            <person name="Stajich J.E."/>
            <person name="Selbmann L."/>
        </authorList>
    </citation>
    <scope>NUCLEOTIDE SEQUENCE</scope>
    <source>
        <strain evidence="1">CCFEE 5737</strain>
    </source>
</reference>
<dbReference type="EMBL" id="JAWDJW010008852">
    <property type="protein sequence ID" value="KAK3060112.1"/>
    <property type="molecule type" value="Genomic_DNA"/>
</dbReference>